<accession>A0A212K2H7</accession>
<feature type="domain" description="Acyl-ACP thioesterase N-terminal hotdog" evidence="8">
    <location>
        <begin position="4"/>
        <end position="123"/>
    </location>
</feature>
<protein>
    <submittedName>
        <fullName evidence="10">Acyl-ACP thioesterase</fullName>
    </submittedName>
</protein>
<dbReference type="GO" id="GO:0016297">
    <property type="term" value="F:fatty acyl-[ACP] hydrolase activity"/>
    <property type="evidence" value="ECO:0007669"/>
    <property type="project" value="InterPro"/>
</dbReference>
<dbReference type="Pfam" id="PF01643">
    <property type="entry name" value="Acyl-ACP_TE"/>
    <property type="match status" value="1"/>
</dbReference>
<reference evidence="10" key="1">
    <citation type="submission" date="2016-04" db="EMBL/GenBank/DDBJ databases">
        <authorList>
            <person name="Evans L.H."/>
            <person name="Alamgir A."/>
            <person name="Owens N."/>
            <person name="Weber N.D."/>
            <person name="Virtaneva K."/>
            <person name="Barbian K."/>
            <person name="Babar A."/>
            <person name="Rosenke K."/>
        </authorList>
    </citation>
    <scope>NUCLEOTIDE SEQUENCE</scope>
    <source>
        <strain evidence="10">86</strain>
    </source>
</reference>
<keyword evidence="4" id="KW-0276">Fatty acid metabolism</keyword>
<evidence type="ECO:0000256" key="6">
    <source>
        <dbReference type="ARBA" id="ARBA00023098"/>
    </source>
</evidence>
<sequence>MPVFYEKTYTVDTRDVDPFNTCRPSALLGILQEAATAAAMELHVSRENIVPRYNAFWMLARIWFTLDRPLRWNERVTVRTWHRGGNGASMYRDFDLSVGGVPVGEAVSTWVVADLDTHKLLRLSNMEEFAGTDGGALCKTKLLNKLRLPENLALSERRKLHYSDADINGHVNNARYADFACDALRMETLGREYFISSLQLGYLAECLPGEELDLLTLEQEGTHYIRGMDAAAKPRFDAALTLEHI</sequence>
<evidence type="ECO:0000259" key="9">
    <source>
        <dbReference type="Pfam" id="PF20791"/>
    </source>
</evidence>
<keyword evidence="5" id="KW-0809">Transit peptide</keyword>
<proteinExistence type="inferred from homology"/>
<evidence type="ECO:0000256" key="5">
    <source>
        <dbReference type="ARBA" id="ARBA00022946"/>
    </source>
</evidence>
<evidence type="ECO:0000259" key="8">
    <source>
        <dbReference type="Pfam" id="PF01643"/>
    </source>
</evidence>
<dbReference type="EMBL" id="FLUN01000001">
    <property type="protein sequence ID" value="SBW05857.1"/>
    <property type="molecule type" value="Genomic_DNA"/>
</dbReference>
<evidence type="ECO:0000313" key="10">
    <source>
        <dbReference type="EMBL" id="SBW05857.1"/>
    </source>
</evidence>
<dbReference type="PANTHER" id="PTHR31727:SF6">
    <property type="entry name" value="OLEOYL-ACYL CARRIER PROTEIN THIOESTERASE 1, CHLOROPLASTIC"/>
    <property type="match status" value="1"/>
</dbReference>
<dbReference type="InterPro" id="IPR049427">
    <property type="entry name" value="Acyl-ACP_TE_C"/>
</dbReference>
<gene>
    <name evidence="10" type="ORF">KL86CLO1_12085</name>
</gene>
<organism evidence="10">
    <name type="scientific">uncultured Eubacteriales bacterium</name>
    <dbReference type="NCBI Taxonomy" id="172733"/>
    <lineage>
        <taxon>Bacteria</taxon>
        <taxon>Bacillati</taxon>
        <taxon>Bacillota</taxon>
        <taxon>Clostridia</taxon>
        <taxon>Eubacteriales</taxon>
        <taxon>environmental samples</taxon>
    </lineage>
</organism>
<dbReference type="Gene3D" id="3.10.129.10">
    <property type="entry name" value="Hotdog Thioesterase"/>
    <property type="match status" value="1"/>
</dbReference>
<dbReference type="GO" id="GO:0000036">
    <property type="term" value="F:acyl carrier activity"/>
    <property type="evidence" value="ECO:0007669"/>
    <property type="project" value="TreeGrafter"/>
</dbReference>
<dbReference type="SUPFAM" id="SSF54637">
    <property type="entry name" value="Thioesterase/thiol ester dehydrase-isomerase"/>
    <property type="match status" value="2"/>
</dbReference>
<comment type="similarity">
    <text evidence="1">Belongs to the acyl-ACP thioesterase family.</text>
</comment>
<evidence type="ECO:0000256" key="4">
    <source>
        <dbReference type="ARBA" id="ARBA00022832"/>
    </source>
</evidence>
<keyword evidence="3" id="KW-0378">Hydrolase</keyword>
<dbReference type="InterPro" id="IPR002864">
    <property type="entry name" value="Acyl-ACP_thioesterase_NHD"/>
</dbReference>
<feature type="domain" description="Acyl-ACP thioesterase-like C-terminal" evidence="9">
    <location>
        <begin position="159"/>
        <end position="220"/>
    </location>
</feature>
<name>A0A212K2H7_9FIRM</name>
<dbReference type="PANTHER" id="PTHR31727">
    <property type="entry name" value="OLEOYL-ACYL CARRIER PROTEIN THIOESTERASE 1, CHLOROPLASTIC"/>
    <property type="match status" value="1"/>
</dbReference>
<keyword evidence="7" id="KW-0275">Fatty acid biosynthesis</keyword>
<dbReference type="Pfam" id="PF20791">
    <property type="entry name" value="Acyl-ACP_TE_C"/>
    <property type="match status" value="1"/>
</dbReference>
<dbReference type="InterPro" id="IPR029069">
    <property type="entry name" value="HotDog_dom_sf"/>
</dbReference>
<dbReference type="AlphaFoldDB" id="A0A212K2H7"/>
<evidence type="ECO:0000256" key="1">
    <source>
        <dbReference type="ARBA" id="ARBA00006500"/>
    </source>
</evidence>
<evidence type="ECO:0000256" key="7">
    <source>
        <dbReference type="ARBA" id="ARBA00023160"/>
    </source>
</evidence>
<dbReference type="CDD" id="cd00586">
    <property type="entry name" value="4HBT"/>
    <property type="match status" value="1"/>
</dbReference>
<evidence type="ECO:0000256" key="3">
    <source>
        <dbReference type="ARBA" id="ARBA00022801"/>
    </source>
</evidence>
<keyword evidence="2" id="KW-0444">Lipid biosynthesis</keyword>
<dbReference type="InterPro" id="IPR045023">
    <property type="entry name" value="FATA/B"/>
</dbReference>
<keyword evidence="6" id="KW-0443">Lipid metabolism</keyword>
<evidence type="ECO:0000256" key="2">
    <source>
        <dbReference type="ARBA" id="ARBA00022516"/>
    </source>
</evidence>